<proteinExistence type="predicted"/>
<dbReference type="RefSeq" id="WP_379945339.1">
    <property type="nucleotide sequence ID" value="NZ_JBHMEW010000011.1"/>
</dbReference>
<dbReference type="PROSITE" id="PS51257">
    <property type="entry name" value="PROKAR_LIPOPROTEIN"/>
    <property type="match status" value="1"/>
</dbReference>
<dbReference type="EMBL" id="JBHMEW010000011">
    <property type="protein sequence ID" value="MFB9210830.1"/>
    <property type="molecule type" value="Genomic_DNA"/>
</dbReference>
<evidence type="ECO:0000313" key="2">
    <source>
        <dbReference type="Proteomes" id="UP001589654"/>
    </source>
</evidence>
<organism evidence="1 2">
    <name type="scientific">Echinicola jeungdonensis</name>
    <dbReference type="NCBI Taxonomy" id="709343"/>
    <lineage>
        <taxon>Bacteria</taxon>
        <taxon>Pseudomonadati</taxon>
        <taxon>Bacteroidota</taxon>
        <taxon>Cytophagia</taxon>
        <taxon>Cytophagales</taxon>
        <taxon>Cyclobacteriaceae</taxon>
        <taxon>Echinicola</taxon>
    </lineage>
</organism>
<gene>
    <name evidence="1" type="ORF">ACFFUR_03365</name>
</gene>
<name>A0ABV5J3T5_9BACT</name>
<dbReference type="Proteomes" id="UP001589654">
    <property type="component" value="Unassembled WGS sequence"/>
</dbReference>
<accession>A0ABV5J3T5</accession>
<evidence type="ECO:0008006" key="3">
    <source>
        <dbReference type="Google" id="ProtNLM"/>
    </source>
</evidence>
<evidence type="ECO:0000313" key="1">
    <source>
        <dbReference type="EMBL" id="MFB9210830.1"/>
    </source>
</evidence>
<keyword evidence="2" id="KW-1185">Reference proteome</keyword>
<reference evidence="1 2" key="1">
    <citation type="submission" date="2024-09" db="EMBL/GenBank/DDBJ databases">
        <authorList>
            <person name="Sun Q."/>
            <person name="Mori K."/>
        </authorList>
    </citation>
    <scope>NUCLEOTIDE SEQUENCE [LARGE SCALE GENOMIC DNA]</scope>
    <source>
        <strain evidence="1 2">CECT 7682</strain>
    </source>
</reference>
<sequence>MILKIQLYLILIVGLLFSCNNGEEQPFANPTQINEYFSLKGFMDRQISQLDGKKVEKWSKINGEEKRETVYLDEEAWRRELDLFIQSDINKASLKDAYQTQRKDGQQIHQLKPDREAQVKNITITYLDGSENVKEIAFIASKENFFYQSSTQATISIDPETKTINSYKIESQQKVWFLSPNKIEIKGEVMP</sequence>
<protein>
    <recommendedName>
        <fullName evidence="3">LPS export ABC transporter periplasmic protein LptC</fullName>
    </recommendedName>
</protein>
<comment type="caution">
    <text evidence="1">The sequence shown here is derived from an EMBL/GenBank/DDBJ whole genome shotgun (WGS) entry which is preliminary data.</text>
</comment>